<evidence type="ECO:0000313" key="10">
    <source>
        <dbReference type="WBParaSite" id="SSTP_0001258700.1"/>
    </source>
</evidence>
<evidence type="ECO:0000256" key="3">
    <source>
        <dbReference type="ARBA" id="ARBA00022563"/>
    </source>
</evidence>
<dbReference type="PROSITE" id="PS00075">
    <property type="entry name" value="DHFR_1"/>
    <property type="match status" value="1"/>
</dbReference>
<dbReference type="PRINTS" id="PR00070">
    <property type="entry name" value="DHFR"/>
</dbReference>
<evidence type="ECO:0000256" key="5">
    <source>
        <dbReference type="ARBA" id="ARBA00023002"/>
    </source>
</evidence>
<protein>
    <recommendedName>
        <fullName evidence="2">dihydrofolate reductase</fullName>
        <ecNumber evidence="2">1.5.1.3</ecNumber>
    </recommendedName>
</protein>
<dbReference type="CDD" id="cd00209">
    <property type="entry name" value="DHFR"/>
    <property type="match status" value="1"/>
</dbReference>
<dbReference type="STRING" id="6248.A0A0K0ET11"/>
<accession>A0A0K0ET11</accession>
<dbReference type="GO" id="GO:0006730">
    <property type="term" value="P:one-carbon metabolic process"/>
    <property type="evidence" value="ECO:0007669"/>
    <property type="project" value="UniProtKB-KW"/>
</dbReference>
<name>A0A0K0ET11_STRER</name>
<dbReference type="InterPro" id="IPR001796">
    <property type="entry name" value="DHFR_dom"/>
</dbReference>
<dbReference type="UniPathway" id="UPA00077">
    <property type="reaction ID" value="UER00158"/>
</dbReference>
<dbReference type="Pfam" id="PF00186">
    <property type="entry name" value="DHFR_1"/>
    <property type="match status" value="1"/>
</dbReference>
<evidence type="ECO:0000256" key="4">
    <source>
        <dbReference type="ARBA" id="ARBA00022857"/>
    </source>
</evidence>
<dbReference type="GO" id="GO:0050661">
    <property type="term" value="F:NADP binding"/>
    <property type="evidence" value="ECO:0007669"/>
    <property type="project" value="InterPro"/>
</dbReference>
<dbReference type="PANTHER" id="PTHR48069:SF3">
    <property type="entry name" value="DIHYDROFOLATE REDUCTASE"/>
    <property type="match status" value="1"/>
</dbReference>
<dbReference type="GO" id="GO:0046452">
    <property type="term" value="P:dihydrofolate metabolic process"/>
    <property type="evidence" value="ECO:0007669"/>
    <property type="project" value="TreeGrafter"/>
</dbReference>
<dbReference type="AlphaFoldDB" id="A0A0K0ET11"/>
<dbReference type="SUPFAM" id="SSF53597">
    <property type="entry name" value="Dihydrofolate reductase-like"/>
    <property type="match status" value="1"/>
</dbReference>
<evidence type="ECO:0000256" key="6">
    <source>
        <dbReference type="ARBA" id="ARBA00048873"/>
    </source>
</evidence>
<evidence type="ECO:0000259" key="8">
    <source>
        <dbReference type="PROSITE" id="PS51330"/>
    </source>
</evidence>
<dbReference type="Gene3D" id="3.40.430.10">
    <property type="entry name" value="Dihydrofolate Reductase, subunit A"/>
    <property type="match status" value="1"/>
</dbReference>
<dbReference type="EC" id="1.5.1.3" evidence="2"/>
<dbReference type="PROSITE" id="PS51330">
    <property type="entry name" value="DHFR_2"/>
    <property type="match status" value="1"/>
</dbReference>
<evidence type="ECO:0000313" key="9">
    <source>
        <dbReference type="Proteomes" id="UP000035681"/>
    </source>
</evidence>
<dbReference type="GO" id="GO:0046654">
    <property type="term" value="P:tetrahydrofolate biosynthetic process"/>
    <property type="evidence" value="ECO:0007669"/>
    <property type="project" value="UniProtKB-UniPathway"/>
</dbReference>
<feature type="domain" description="DHFR" evidence="8">
    <location>
        <begin position="6"/>
        <end position="182"/>
    </location>
</feature>
<dbReference type="GO" id="GO:0004146">
    <property type="term" value="F:dihydrofolate reductase activity"/>
    <property type="evidence" value="ECO:0007669"/>
    <property type="project" value="UniProtKB-EC"/>
</dbReference>
<comment type="similarity">
    <text evidence="7">Belongs to the dihydrofolate reductase family.</text>
</comment>
<comment type="pathway">
    <text evidence="1">Cofactor biosynthesis; tetrahydrofolate biosynthesis; 5,6,7,8-tetrahydrofolate from 7,8-dihydrofolate: step 1/1.</text>
</comment>
<dbReference type="InterPro" id="IPR017925">
    <property type="entry name" value="DHFR_CS"/>
</dbReference>
<dbReference type="InterPro" id="IPR024072">
    <property type="entry name" value="DHFR-like_dom_sf"/>
</dbReference>
<evidence type="ECO:0000256" key="7">
    <source>
        <dbReference type="RuleBase" id="RU004474"/>
    </source>
</evidence>
<evidence type="ECO:0000256" key="2">
    <source>
        <dbReference type="ARBA" id="ARBA00012856"/>
    </source>
</evidence>
<dbReference type="GO" id="GO:0005739">
    <property type="term" value="C:mitochondrion"/>
    <property type="evidence" value="ECO:0007669"/>
    <property type="project" value="TreeGrafter"/>
</dbReference>
<sequence length="187" mass="21573">MGFKPKFQLIWAEDLKRGIGKNNTLPWNIPNEMAHFNKTTTTVTDSSKRNAVIMGRKCWESIPEKYRPLRKRLNIVLSRSLEPKNEKNVIITSDFEALIDRLSTDEEINKDLENIFIIGGSDIYKLGLLSKYLSKLIVTTIDHDFGCDVFAPSVDYSKFRLVDSRESVEGEPYKYTIKTYEVPEEDS</sequence>
<keyword evidence="5" id="KW-0560">Oxidoreductase</keyword>
<evidence type="ECO:0000256" key="1">
    <source>
        <dbReference type="ARBA" id="ARBA00004903"/>
    </source>
</evidence>
<dbReference type="Proteomes" id="UP000035681">
    <property type="component" value="Unplaced"/>
</dbReference>
<reference evidence="10" key="1">
    <citation type="submission" date="2015-08" db="UniProtKB">
        <authorList>
            <consortium name="WormBaseParasite"/>
        </authorList>
    </citation>
    <scope>IDENTIFICATION</scope>
</reference>
<dbReference type="WBParaSite" id="TCONS_00000299.p1">
    <property type="protein sequence ID" value="TCONS_00000299.p1"/>
    <property type="gene ID" value="XLOC_000311"/>
</dbReference>
<dbReference type="PANTHER" id="PTHR48069">
    <property type="entry name" value="DIHYDROFOLATE REDUCTASE"/>
    <property type="match status" value="1"/>
</dbReference>
<comment type="catalytic activity">
    <reaction evidence="6">
        <text>(6S)-5,6,7,8-tetrahydrofolate + NADP(+) = 7,8-dihydrofolate + NADPH + H(+)</text>
        <dbReference type="Rhea" id="RHEA:15009"/>
        <dbReference type="ChEBI" id="CHEBI:15378"/>
        <dbReference type="ChEBI" id="CHEBI:57451"/>
        <dbReference type="ChEBI" id="CHEBI:57453"/>
        <dbReference type="ChEBI" id="CHEBI:57783"/>
        <dbReference type="ChEBI" id="CHEBI:58349"/>
        <dbReference type="EC" id="1.5.1.3"/>
    </reaction>
</comment>
<keyword evidence="9" id="KW-1185">Reference proteome</keyword>
<dbReference type="WBParaSite" id="SSTP_0001258700.1">
    <property type="protein sequence ID" value="SSTP_0001258700.1"/>
    <property type="gene ID" value="SSTP_0001258700"/>
</dbReference>
<dbReference type="GO" id="GO:0046655">
    <property type="term" value="P:folic acid metabolic process"/>
    <property type="evidence" value="ECO:0007669"/>
    <property type="project" value="TreeGrafter"/>
</dbReference>
<dbReference type="InterPro" id="IPR012259">
    <property type="entry name" value="DHFR"/>
</dbReference>
<keyword evidence="3" id="KW-0554">One-carbon metabolism</keyword>
<proteinExistence type="inferred from homology"/>
<organism evidence="10">
    <name type="scientific">Strongyloides stercoralis</name>
    <name type="common">Threadworm</name>
    <dbReference type="NCBI Taxonomy" id="6248"/>
    <lineage>
        <taxon>Eukaryota</taxon>
        <taxon>Metazoa</taxon>
        <taxon>Ecdysozoa</taxon>
        <taxon>Nematoda</taxon>
        <taxon>Chromadorea</taxon>
        <taxon>Rhabditida</taxon>
        <taxon>Tylenchina</taxon>
        <taxon>Panagrolaimomorpha</taxon>
        <taxon>Strongyloidoidea</taxon>
        <taxon>Strongyloididae</taxon>
        <taxon>Strongyloides</taxon>
    </lineage>
</organism>
<keyword evidence="4" id="KW-0521">NADP</keyword>